<dbReference type="EMBL" id="JBHSED010000035">
    <property type="protein sequence ID" value="MFC4304981.1"/>
    <property type="molecule type" value="Genomic_DNA"/>
</dbReference>
<protein>
    <submittedName>
        <fullName evidence="1">Bifunctional adenosylcobinamide kinase/adenosylcobinamide-phosphate guanylyltransferase</fullName>
    </submittedName>
</protein>
<reference evidence="2" key="1">
    <citation type="journal article" date="2019" name="Int. J. Syst. Evol. Microbiol.">
        <title>The Global Catalogue of Microorganisms (GCM) 10K type strain sequencing project: providing services to taxonomists for standard genome sequencing and annotation.</title>
        <authorList>
            <consortium name="The Broad Institute Genomics Platform"/>
            <consortium name="The Broad Institute Genome Sequencing Center for Infectious Disease"/>
            <person name="Wu L."/>
            <person name="Ma J."/>
        </authorList>
    </citation>
    <scope>NUCLEOTIDE SEQUENCE [LARGE SCALE GENOMIC DNA]</scope>
    <source>
        <strain evidence="2">CGMCC 4.1641</strain>
    </source>
</reference>
<gene>
    <name evidence="1" type="ORF">ACFO1S_16235</name>
</gene>
<organism evidence="1 2">
    <name type="scientific">Cohnella boryungensis</name>
    <dbReference type="NCBI Taxonomy" id="768479"/>
    <lineage>
        <taxon>Bacteria</taxon>
        <taxon>Bacillati</taxon>
        <taxon>Bacillota</taxon>
        <taxon>Bacilli</taxon>
        <taxon>Bacillales</taxon>
        <taxon>Paenibacillaceae</taxon>
        <taxon>Cohnella</taxon>
    </lineage>
</organism>
<evidence type="ECO:0000313" key="1">
    <source>
        <dbReference type="EMBL" id="MFC4304981.1"/>
    </source>
</evidence>
<dbReference type="Proteomes" id="UP001595755">
    <property type="component" value="Unassembled WGS sequence"/>
</dbReference>
<dbReference type="SUPFAM" id="SSF52540">
    <property type="entry name" value="P-loop containing nucleoside triphosphate hydrolases"/>
    <property type="match status" value="1"/>
</dbReference>
<keyword evidence="1" id="KW-0418">Kinase</keyword>
<dbReference type="Pfam" id="PF02283">
    <property type="entry name" value="CobU"/>
    <property type="match status" value="1"/>
</dbReference>
<dbReference type="RefSeq" id="WP_204603566.1">
    <property type="nucleotide sequence ID" value="NZ_JBHSED010000035.1"/>
</dbReference>
<keyword evidence="1" id="KW-0808">Transferase</keyword>
<dbReference type="Gene3D" id="3.40.50.300">
    <property type="entry name" value="P-loop containing nucleotide triphosphate hydrolases"/>
    <property type="match status" value="1"/>
</dbReference>
<dbReference type="GO" id="GO:0016301">
    <property type="term" value="F:kinase activity"/>
    <property type="evidence" value="ECO:0007669"/>
    <property type="project" value="UniProtKB-KW"/>
</dbReference>
<dbReference type="GO" id="GO:0016779">
    <property type="term" value="F:nucleotidyltransferase activity"/>
    <property type="evidence" value="ECO:0007669"/>
    <property type="project" value="UniProtKB-KW"/>
</dbReference>
<keyword evidence="1" id="KW-0548">Nucleotidyltransferase</keyword>
<accession>A0ABV8SBM1</accession>
<keyword evidence="2" id="KW-1185">Reference proteome</keyword>
<proteinExistence type="predicted"/>
<name>A0ABV8SBM1_9BACL</name>
<dbReference type="InterPro" id="IPR027417">
    <property type="entry name" value="P-loop_NTPase"/>
</dbReference>
<sequence length="199" mass="21843">MLWLVTGGIGSGKSAFAHELALVVGREGIRLSCPPFPRSNLTTGEPWDAAGEFYRTLSEADESLAHKLNAINMESNIFRAERRVVVVDSLSGWLRGLLGRMDTDNEEWNSLAEERWREGLAAIAAFEGRMIVVTEEPSAGLRPSSEELAFAYWLAEANRALLAASGKAYRLTAGVAMELKGYQVKGGNGGHENLYENRR</sequence>
<dbReference type="InterPro" id="IPR003203">
    <property type="entry name" value="CobU/CobP"/>
</dbReference>
<comment type="caution">
    <text evidence="1">The sequence shown here is derived from an EMBL/GenBank/DDBJ whole genome shotgun (WGS) entry which is preliminary data.</text>
</comment>
<evidence type="ECO:0000313" key="2">
    <source>
        <dbReference type="Proteomes" id="UP001595755"/>
    </source>
</evidence>